<feature type="compositionally biased region" description="Basic and acidic residues" evidence="2">
    <location>
        <begin position="53"/>
        <end position="65"/>
    </location>
</feature>
<dbReference type="PANTHER" id="PTHR30535:SF34">
    <property type="entry name" value="MOLYBDATE-BINDING PROTEIN MOLA"/>
    <property type="match status" value="1"/>
</dbReference>
<feature type="compositionally biased region" description="Polar residues" evidence="2">
    <location>
        <begin position="32"/>
        <end position="48"/>
    </location>
</feature>
<proteinExistence type="inferred from homology"/>
<feature type="signal peptide" evidence="3">
    <location>
        <begin position="1"/>
        <end position="25"/>
    </location>
</feature>
<evidence type="ECO:0000259" key="4">
    <source>
        <dbReference type="PROSITE" id="PS50983"/>
    </source>
</evidence>
<evidence type="ECO:0000313" key="5">
    <source>
        <dbReference type="EMBL" id="WEG35075.1"/>
    </source>
</evidence>
<keyword evidence="6" id="KW-1185">Reference proteome</keyword>
<reference evidence="5 6" key="1">
    <citation type="submission" date="2023-02" db="EMBL/GenBank/DDBJ databases">
        <title>Novel Oscillospiraceae bacterial genomes.</title>
        <authorList>
            <person name="Srinivasan S."/>
            <person name="Austin M.N."/>
            <person name="Fiedler T.L."/>
            <person name="Strenk S.M."/>
            <person name="Agnew K.J."/>
            <person name="Nagana Gowda G.A."/>
            <person name="Raftery D."/>
            <person name="Beamer M.A."/>
            <person name="Achilles S.L."/>
            <person name="Wiesenfeld H.C."/>
            <person name="Fredricks D.N."/>
            <person name="Hillier S.L."/>
        </authorList>
    </citation>
    <scope>NUCLEOTIDE SEQUENCE [LARGE SCALE GENOMIC DNA]</scope>
    <source>
        <strain evidence="5 6">CHIC02 1186E3-8</strain>
    </source>
</reference>
<dbReference type="SUPFAM" id="SSF53807">
    <property type="entry name" value="Helical backbone' metal receptor"/>
    <property type="match status" value="1"/>
</dbReference>
<feature type="region of interest" description="Disordered" evidence="2">
    <location>
        <begin position="26"/>
        <end position="65"/>
    </location>
</feature>
<dbReference type="InterPro" id="IPR002491">
    <property type="entry name" value="ABC_transptr_periplasmic_BD"/>
</dbReference>
<comment type="similarity">
    <text evidence="1">Belongs to the bacterial solute-binding protein 8 family.</text>
</comment>
<dbReference type="PROSITE" id="PS50983">
    <property type="entry name" value="FE_B12_PBP"/>
    <property type="match status" value="1"/>
</dbReference>
<evidence type="ECO:0000256" key="3">
    <source>
        <dbReference type="SAM" id="SignalP"/>
    </source>
</evidence>
<dbReference type="PROSITE" id="PS51257">
    <property type="entry name" value="PROKAR_LIPOPROTEIN"/>
    <property type="match status" value="1"/>
</dbReference>
<gene>
    <name evidence="5" type="ORF">PYS61_03800</name>
</gene>
<dbReference type="Proteomes" id="UP001220478">
    <property type="component" value="Chromosome"/>
</dbReference>
<dbReference type="RefSeq" id="WP_315571107.1">
    <property type="nucleotide sequence ID" value="NZ_CP118868.1"/>
</dbReference>
<name>A0ABY8C8A4_9FIRM</name>
<dbReference type="PANTHER" id="PTHR30535">
    <property type="entry name" value="VITAMIN B12-BINDING PROTEIN"/>
    <property type="match status" value="1"/>
</dbReference>
<dbReference type="Gene3D" id="3.40.50.1980">
    <property type="entry name" value="Nitrogenase molybdenum iron protein domain"/>
    <property type="match status" value="2"/>
</dbReference>
<keyword evidence="3" id="KW-0732">Signal</keyword>
<protein>
    <submittedName>
        <fullName evidence="5">ABC transporter substrate-binding protein</fullName>
    </submittedName>
</protein>
<dbReference type="InterPro" id="IPR050902">
    <property type="entry name" value="ABC_Transporter_SBP"/>
</dbReference>
<dbReference type="Pfam" id="PF01497">
    <property type="entry name" value="Peripla_BP_2"/>
    <property type="match status" value="1"/>
</dbReference>
<evidence type="ECO:0000256" key="1">
    <source>
        <dbReference type="ARBA" id="ARBA00008814"/>
    </source>
</evidence>
<dbReference type="EMBL" id="CP118868">
    <property type="protein sequence ID" value="WEG35075.1"/>
    <property type="molecule type" value="Genomic_DNA"/>
</dbReference>
<accession>A0ABY8C8A4</accession>
<organism evidence="5 6">
    <name type="scientific">Amygdalobacter indicium</name>
    <dbReference type="NCBI Taxonomy" id="3029272"/>
    <lineage>
        <taxon>Bacteria</taxon>
        <taxon>Bacillati</taxon>
        <taxon>Bacillota</taxon>
        <taxon>Clostridia</taxon>
        <taxon>Eubacteriales</taxon>
        <taxon>Oscillospiraceae</taxon>
        <taxon>Amygdalobacter</taxon>
    </lineage>
</organism>
<feature type="domain" description="Fe/B12 periplasmic-binding" evidence="4">
    <location>
        <begin position="109"/>
        <end position="377"/>
    </location>
</feature>
<sequence>MKLLKTIMALALCCALTACSTTAQKAKENKNKTTQVPTTTAKQSVATTSKAASDNKDNKDKETTAKNLEWKNIKLRNNLDKQKGLEIKYPEAVQKKYGKSLKLSKYPAKIVDLSTSSLALMAKLNVKMAAVSRTVKTTKAAEYYKDVKDIESGMRGVDTEAVIALEPDLVIMSGGMKEKYGAQLEKLKIPVYYTSEGPLVNLAANQAETEALAEAFGGSQAKEDVTAMYKAAEEACQNYAKAHASKKTAIMFGVGGKSIMLATSKSYFGTIIKMLGFENAADAKDVKGSGILPSSLETLVQADPEVIFLIAPPTGYDPQSLLTAFTKAKNADKAVYEGIKAVKVDKIVALPGNYTTSRGLEIVPDLYHLCEILTEKLGK</sequence>
<feature type="chain" id="PRO_5045505204" evidence="3">
    <location>
        <begin position="26"/>
        <end position="379"/>
    </location>
</feature>
<evidence type="ECO:0000313" key="6">
    <source>
        <dbReference type="Proteomes" id="UP001220478"/>
    </source>
</evidence>
<evidence type="ECO:0000256" key="2">
    <source>
        <dbReference type="SAM" id="MobiDB-lite"/>
    </source>
</evidence>